<feature type="coiled-coil region" evidence="11">
    <location>
        <begin position="50"/>
        <end position="105"/>
    </location>
</feature>
<dbReference type="Pfam" id="PF07724">
    <property type="entry name" value="AAA_2"/>
    <property type="match status" value="1"/>
</dbReference>
<keyword evidence="5 10" id="KW-0067">ATP-binding</keyword>
<evidence type="ECO:0000313" key="13">
    <source>
        <dbReference type="EMBL" id="SIQ03104.1"/>
    </source>
</evidence>
<dbReference type="Gene3D" id="3.40.50.300">
    <property type="entry name" value="P-loop containing nucleotide triphosphate hydrolases"/>
    <property type="match status" value="3"/>
</dbReference>
<feature type="coiled-coil region" evidence="11">
    <location>
        <begin position="407"/>
        <end position="575"/>
    </location>
</feature>
<dbReference type="Proteomes" id="UP000185669">
    <property type="component" value="Unassembled WGS sequence"/>
</dbReference>
<keyword evidence="3 9" id="KW-0677">Repeat</keyword>
<evidence type="ECO:0000256" key="1">
    <source>
        <dbReference type="ARBA" id="ARBA00004496"/>
    </source>
</evidence>
<dbReference type="InterPro" id="IPR018368">
    <property type="entry name" value="ClpA/B_CS1"/>
</dbReference>
<accession>A0A1N6PFK2</accession>
<evidence type="ECO:0000256" key="9">
    <source>
        <dbReference type="PROSITE-ProRule" id="PRU01251"/>
    </source>
</evidence>
<dbReference type="GO" id="GO:0042026">
    <property type="term" value="P:protein refolding"/>
    <property type="evidence" value="ECO:0007669"/>
    <property type="project" value="UniProtKB-UniRule"/>
</dbReference>
<evidence type="ECO:0000256" key="7">
    <source>
        <dbReference type="ARBA" id="ARBA00023186"/>
    </source>
</evidence>
<dbReference type="CDD" id="cd19499">
    <property type="entry name" value="RecA-like_ClpB_Hsp104-like"/>
    <property type="match status" value="1"/>
</dbReference>
<keyword evidence="4 10" id="KW-0547">Nucleotide-binding</keyword>
<dbReference type="RefSeq" id="WP_076543384.1">
    <property type="nucleotide sequence ID" value="NZ_FTNC01000001.1"/>
</dbReference>
<dbReference type="InterPro" id="IPR001270">
    <property type="entry name" value="ClpA/B"/>
</dbReference>
<dbReference type="GO" id="GO:0005737">
    <property type="term" value="C:cytoplasm"/>
    <property type="evidence" value="ECO:0007669"/>
    <property type="project" value="UniProtKB-SubCell"/>
</dbReference>
<dbReference type="GO" id="GO:0016887">
    <property type="term" value="F:ATP hydrolysis activity"/>
    <property type="evidence" value="ECO:0007669"/>
    <property type="project" value="InterPro"/>
</dbReference>
<evidence type="ECO:0000256" key="10">
    <source>
        <dbReference type="RuleBase" id="RU004432"/>
    </source>
</evidence>
<evidence type="ECO:0000256" key="4">
    <source>
        <dbReference type="ARBA" id="ARBA00022741"/>
    </source>
</evidence>
<name>A0A1N6PFK2_9FIRM</name>
<dbReference type="PROSITE" id="PS00870">
    <property type="entry name" value="CLPAB_1"/>
    <property type="match status" value="1"/>
</dbReference>
<dbReference type="GO" id="GO:0006508">
    <property type="term" value="P:proteolysis"/>
    <property type="evidence" value="ECO:0007669"/>
    <property type="project" value="UniProtKB-KW"/>
</dbReference>
<comment type="subcellular location">
    <subcellularLocation>
        <location evidence="1 11">Cytoplasm</location>
    </subcellularLocation>
</comment>
<comment type="similarity">
    <text evidence="2 10">Belongs to the ClpA/ClpB family.</text>
</comment>
<dbReference type="InterPro" id="IPR004176">
    <property type="entry name" value="Clp_R_N"/>
</dbReference>
<dbReference type="SUPFAM" id="SSF52540">
    <property type="entry name" value="P-loop containing nucleoside triphosphate hydrolases"/>
    <property type="match status" value="2"/>
</dbReference>
<dbReference type="InterPro" id="IPR019489">
    <property type="entry name" value="Clp_ATPase_C"/>
</dbReference>
<proteinExistence type="inferred from homology"/>
<dbReference type="InterPro" id="IPR050130">
    <property type="entry name" value="ClpA_ClpB"/>
</dbReference>
<keyword evidence="13" id="KW-0378">Hydrolase</keyword>
<dbReference type="GO" id="GO:0005524">
    <property type="term" value="F:ATP binding"/>
    <property type="evidence" value="ECO:0007669"/>
    <property type="project" value="UniProtKB-UniRule"/>
</dbReference>
<evidence type="ECO:0000256" key="8">
    <source>
        <dbReference type="ARBA" id="ARBA00026057"/>
    </source>
</evidence>
<keyword evidence="7 10" id="KW-0143">Chaperone</keyword>
<dbReference type="InterPro" id="IPR003959">
    <property type="entry name" value="ATPase_AAA_core"/>
</dbReference>
<comment type="function">
    <text evidence="11">Part of a stress-induced multi-chaperone system, it is involved in the recovery of the cell from heat-induced damage, in cooperation with DnaK, DnaJ and GrpE.</text>
</comment>
<evidence type="ECO:0000256" key="11">
    <source>
        <dbReference type="RuleBase" id="RU362034"/>
    </source>
</evidence>
<dbReference type="EMBL" id="FTNC01000001">
    <property type="protein sequence ID" value="SIQ03104.1"/>
    <property type="molecule type" value="Genomic_DNA"/>
</dbReference>
<dbReference type="SMART" id="SM00382">
    <property type="entry name" value="AAA"/>
    <property type="match status" value="2"/>
</dbReference>
<dbReference type="InterPro" id="IPR017730">
    <property type="entry name" value="Chaperonin_ClpB"/>
</dbReference>
<dbReference type="PROSITE" id="PS51903">
    <property type="entry name" value="CLP_R"/>
    <property type="match status" value="1"/>
</dbReference>
<sequence>MDMEKFTRKAQQSLVEAQNVAQDYQHQEIFPSHLFKALLNQDDGIVIPLLQKAEANLPELKTENEKLLKKLPQVYSEQSGQAYMSHQLNDIMREAEKQADALDDQYISTEHFLLAILRDRKTELGKMLYEKNLNYNDLKQIIQEMRGGSKIDSQQGEEGFNVLEKYTIDITEQAKDGKLDPVIGRDNLIRRVMQVLSRRRKNNPVLIGEPGVGKTAIVEGLAQRIINGDVPEGLKNKKVISLDMGSLVAGTKFRGEFEERLKSVLKEIKKAEGQIILFIDEMHTLVGAGATEGSMDAANLLKPALARGELHCVGATTLAEYKKHIEKDAALERRFQPVQVSEPDIDDTVSILRGLKEKYEIHHGIKITDNAIVAAAKLSDRYLTERFLPDKAIDLIDEAASKIRIEIDSMPLEIDELDRKVRRLETEREALKNEDTEEARERLHEIEEKLQELKDRRDPLRLKWKNEKDQLAKMQELKEKIDQIEYRAEAAEREANYEEAARLRYGELNELRKELAEVSKRVEESQKDANHLVKEEVTEEDIAEIVSLWTDIPLQKLMEAEKEKLINLEDELEKRVVGQHDAVKAVSNAIRRSRTGLQDADRPLASFMFMGPTGVGKTELAKTLAAYLFDDERALTRIDMSEYMERHAVSKLIGSPPGYVGFEEGGQLTEKVRRNPYSVILFDEIEKAHPDVFNILLQILDDGVLTDSQGKEVDFRNTVIIMTSNVGSQYIQDLDDEAKIKEEIDEALKEQFRPEFLNRIDEKIIFHSLSKNDIFKIIDIQVSYLQDNLSEQDIEIDLTRAAKEELLELGFDPAYGARPLRRVIQNQIKDELAMLLLEEKIKEGDTVEVDFVNGEFRFKNYNN</sequence>
<dbReference type="CDD" id="cd00009">
    <property type="entry name" value="AAA"/>
    <property type="match status" value="1"/>
</dbReference>
<dbReference type="InterPro" id="IPR036628">
    <property type="entry name" value="Clp_N_dom_sf"/>
</dbReference>
<keyword evidence="13" id="KW-0645">Protease</keyword>
<comment type="subunit">
    <text evidence="8">Homohexamer. The oligomerization is ATP-dependent.</text>
</comment>
<dbReference type="Pfam" id="PF10431">
    <property type="entry name" value="ClpB_D2-small"/>
    <property type="match status" value="1"/>
</dbReference>
<dbReference type="GO" id="GO:0034605">
    <property type="term" value="P:cellular response to heat"/>
    <property type="evidence" value="ECO:0007669"/>
    <property type="project" value="TreeGrafter"/>
</dbReference>
<keyword evidence="6 11" id="KW-0175">Coiled coil</keyword>
<dbReference type="PRINTS" id="PR00300">
    <property type="entry name" value="CLPPROTEASEA"/>
</dbReference>
<dbReference type="GO" id="GO:0008233">
    <property type="term" value="F:peptidase activity"/>
    <property type="evidence" value="ECO:0007669"/>
    <property type="project" value="UniProtKB-KW"/>
</dbReference>
<dbReference type="OrthoDB" id="9803641at2"/>
<dbReference type="FunFam" id="1.10.8.60:FF:000017">
    <property type="entry name" value="ATP-dependent chaperone ClpB"/>
    <property type="match status" value="1"/>
</dbReference>
<comment type="subunit">
    <text evidence="11">Homohexamer; The oligomerization is ATP-dependent.</text>
</comment>
<evidence type="ECO:0000256" key="6">
    <source>
        <dbReference type="ARBA" id="ARBA00023054"/>
    </source>
</evidence>
<reference evidence="14" key="1">
    <citation type="submission" date="2017-01" db="EMBL/GenBank/DDBJ databases">
        <authorList>
            <person name="Varghese N."/>
            <person name="Submissions S."/>
        </authorList>
    </citation>
    <scope>NUCLEOTIDE SEQUENCE [LARGE SCALE GENOMIC DNA]</scope>
    <source>
        <strain evidence="14">ATCC 700103</strain>
    </source>
</reference>
<dbReference type="InterPro" id="IPR003593">
    <property type="entry name" value="AAA+_ATPase"/>
</dbReference>
<dbReference type="Gene3D" id="1.10.1780.10">
    <property type="entry name" value="Clp, N-terminal domain"/>
    <property type="match status" value="1"/>
</dbReference>
<keyword evidence="14" id="KW-1185">Reference proteome</keyword>
<dbReference type="PROSITE" id="PS00871">
    <property type="entry name" value="CLPAB_2"/>
    <property type="match status" value="1"/>
</dbReference>
<evidence type="ECO:0000259" key="12">
    <source>
        <dbReference type="PROSITE" id="PS51903"/>
    </source>
</evidence>
<dbReference type="FunFam" id="3.40.50.300:FF:000010">
    <property type="entry name" value="Chaperone clpB 1, putative"/>
    <property type="match status" value="1"/>
</dbReference>
<dbReference type="SUPFAM" id="SSF81923">
    <property type="entry name" value="Double Clp-N motif"/>
    <property type="match status" value="1"/>
</dbReference>
<dbReference type="AlphaFoldDB" id="A0A1N6PFK2"/>
<dbReference type="Pfam" id="PF17871">
    <property type="entry name" value="AAA_lid_9"/>
    <property type="match status" value="1"/>
</dbReference>
<keyword evidence="11" id="KW-0963">Cytoplasm</keyword>
<dbReference type="InterPro" id="IPR027417">
    <property type="entry name" value="P-loop_NTPase"/>
</dbReference>
<organism evidence="13 14">
    <name type="scientific">Halanaerobium kushneri</name>
    <dbReference type="NCBI Taxonomy" id="56779"/>
    <lineage>
        <taxon>Bacteria</taxon>
        <taxon>Bacillati</taxon>
        <taxon>Bacillota</taxon>
        <taxon>Clostridia</taxon>
        <taxon>Halanaerobiales</taxon>
        <taxon>Halanaerobiaceae</taxon>
        <taxon>Halanaerobium</taxon>
    </lineage>
</organism>
<dbReference type="InterPro" id="IPR028299">
    <property type="entry name" value="ClpA/B_CS2"/>
</dbReference>
<evidence type="ECO:0000256" key="3">
    <source>
        <dbReference type="ARBA" id="ARBA00022737"/>
    </source>
</evidence>
<dbReference type="Gene3D" id="1.10.8.60">
    <property type="match status" value="1"/>
</dbReference>
<evidence type="ECO:0000256" key="5">
    <source>
        <dbReference type="ARBA" id="ARBA00022840"/>
    </source>
</evidence>
<evidence type="ECO:0000313" key="14">
    <source>
        <dbReference type="Proteomes" id="UP000185669"/>
    </source>
</evidence>
<dbReference type="PANTHER" id="PTHR11638">
    <property type="entry name" value="ATP-DEPENDENT CLP PROTEASE"/>
    <property type="match status" value="1"/>
</dbReference>
<dbReference type="Pfam" id="PF00004">
    <property type="entry name" value="AAA"/>
    <property type="match status" value="1"/>
</dbReference>
<dbReference type="SMART" id="SM01086">
    <property type="entry name" value="ClpB_D2-small"/>
    <property type="match status" value="1"/>
</dbReference>
<dbReference type="STRING" id="56779.SAMN05421834_10171"/>
<dbReference type="NCBIfam" id="TIGR03346">
    <property type="entry name" value="chaperone_ClpB"/>
    <property type="match status" value="1"/>
</dbReference>
<feature type="domain" description="Clp R" evidence="12">
    <location>
        <begin position="3"/>
        <end position="148"/>
    </location>
</feature>
<gene>
    <name evidence="11" type="primary">clpB</name>
    <name evidence="13" type="ORF">SAMN05421834_10171</name>
</gene>
<keyword evidence="11" id="KW-0346">Stress response</keyword>
<dbReference type="FunFam" id="3.40.50.300:FF:000025">
    <property type="entry name" value="ATP-dependent Clp protease subunit"/>
    <property type="match status" value="1"/>
</dbReference>
<protein>
    <recommendedName>
        <fullName evidence="11">Chaperone protein ClpB</fullName>
    </recommendedName>
</protein>
<dbReference type="PANTHER" id="PTHR11638:SF18">
    <property type="entry name" value="HEAT SHOCK PROTEIN 104"/>
    <property type="match status" value="1"/>
</dbReference>
<evidence type="ECO:0000256" key="2">
    <source>
        <dbReference type="ARBA" id="ARBA00008675"/>
    </source>
</evidence>
<dbReference type="Pfam" id="PF02861">
    <property type="entry name" value="Clp_N"/>
    <property type="match status" value="1"/>
</dbReference>
<dbReference type="InterPro" id="IPR041546">
    <property type="entry name" value="ClpA/ClpB_AAA_lid"/>
</dbReference>
<dbReference type="FunFam" id="3.40.50.300:FF:000120">
    <property type="entry name" value="ATP-dependent chaperone ClpB"/>
    <property type="match status" value="1"/>
</dbReference>